<evidence type="ECO:0000313" key="9">
    <source>
        <dbReference type="Proteomes" id="UP000623129"/>
    </source>
</evidence>
<dbReference type="Pfam" id="PF25565">
    <property type="entry name" value="Ubiquitin_At1g33420"/>
    <property type="match status" value="1"/>
</dbReference>
<protein>
    <submittedName>
        <fullName evidence="8">PHD finger protein MALE MEIOCYTE DEATH 1-like protein</fullName>
    </submittedName>
</protein>
<evidence type="ECO:0000259" key="7">
    <source>
        <dbReference type="SMART" id="SM00249"/>
    </source>
</evidence>
<dbReference type="GO" id="GO:0008270">
    <property type="term" value="F:zinc ion binding"/>
    <property type="evidence" value="ECO:0007669"/>
    <property type="project" value="UniProtKB-KW"/>
</dbReference>
<dbReference type="AlphaFoldDB" id="A0A833R6A8"/>
<dbReference type="PANTHER" id="PTHR46201:SF9">
    <property type="entry name" value="PHD FINGER PROTEIN MALE MEIOCYTE DEATH 1"/>
    <property type="match status" value="1"/>
</dbReference>
<dbReference type="EMBL" id="SWLB01000014">
    <property type="protein sequence ID" value="KAF3330229.1"/>
    <property type="molecule type" value="Genomic_DNA"/>
</dbReference>
<dbReference type="Proteomes" id="UP000623129">
    <property type="component" value="Unassembled WGS sequence"/>
</dbReference>
<name>A0A833R6A8_9POAL</name>
<dbReference type="Pfam" id="PF25874">
    <property type="entry name" value="WHD_plant_repro"/>
    <property type="match status" value="1"/>
</dbReference>
<dbReference type="InterPro" id="IPR019786">
    <property type="entry name" value="Zinc_finger_PHD-type_CS"/>
</dbReference>
<proteinExistence type="predicted"/>
<evidence type="ECO:0000256" key="5">
    <source>
        <dbReference type="ARBA" id="ARBA00023163"/>
    </source>
</evidence>
<dbReference type="SUPFAM" id="SSF57903">
    <property type="entry name" value="FYVE/PHD zinc finger"/>
    <property type="match status" value="1"/>
</dbReference>
<reference evidence="8" key="1">
    <citation type="submission" date="2020-01" db="EMBL/GenBank/DDBJ databases">
        <title>Genome sequence of Kobresia littledalei, the first chromosome-level genome in the family Cyperaceae.</title>
        <authorList>
            <person name="Qu G."/>
        </authorList>
    </citation>
    <scope>NUCLEOTIDE SEQUENCE</scope>
    <source>
        <strain evidence="8">C.B.Clarke</strain>
        <tissue evidence="8">Leaf</tissue>
    </source>
</reference>
<dbReference type="InterPro" id="IPR057765">
    <property type="entry name" value="MS1-like_ubiquitin"/>
</dbReference>
<organism evidence="8 9">
    <name type="scientific">Carex littledalei</name>
    <dbReference type="NCBI Taxonomy" id="544730"/>
    <lineage>
        <taxon>Eukaryota</taxon>
        <taxon>Viridiplantae</taxon>
        <taxon>Streptophyta</taxon>
        <taxon>Embryophyta</taxon>
        <taxon>Tracheophyta</taxon>
        <taxon>Spermatophyta</taxon>
        <taxon>Magnoliopsida</taxon>
        <taxon>Liliopsida</taxon>
        <taxon>Poales</taxon>
        <taxon>Cyperaceae</taxon>
        <taxon>Cyperoideae</taxon>
        <taxon>Cariceae</taxon>
        <taxon>Carex</taxon>
        <taxon>Carex subgen. Euthyceras</taxon>
    </lineage>
</organism>
<dbReference type="CDD" id="cd15556">
    <property type="entry name" value="PHD_MMD1_like"/>
    <property type="match status" value="1"/>
</dbReference>
<dbReference type="InterPro" id="IPR059080">
    <property type="entry name" value="WHD_PTC1"/>
</dbReference>
<gene>
    <name evidence="8" type="ORF">FCM35_KLT05560</name>
</gene>
<keyword evidence="2" id="KW-0863">Zinc-finger</keyword>
<dbReference type="InterPro" id="IPR011011">
    <property type="entry name" value="Znf_FYVE_PHD"/>
</dbReference>
<evidence type="ECO:0000313" key="8">
    <source>
        <dbReference type="EMBL" id="KAF3330229.1"/>
    </source>
</evidence>
<keyword evidence="3" id="KW-0862">Zinc</keyword>
<dbReference type="InterPro" id="IPR001965">
    <property type="entry name" value="Znf_PHD"/>
</dbReference>
<feature type="domain" description="Zinc finger PHD-type" evidence="7">
    <location>
        <begin position="584"/>
        <end position="630"/>
    </location>
</feature>
<dbReference type="PANTHER" id="PTHR46201">
    <property type="entry name" value="PHD FINGER PROTEIN MALE MEIOCYTE DEATH 1-RELATED"/>
    <property type="match status" value="1"/>
</dbReference>
<accession>A0A833R6A8</accession>
<keyword evidence="5" id="KW-0804">Transcription</keyword>
<evidence type="ECO:0000256" key="4">
    <source>
        <dbReference type="ARBA" id="ARBA00023015"/>
    </source>
</evidence>
<comment type="caution">
    <text evidence="8">The sequence shown here is derived from an EMBL/GenBank/DDBJ whole genome shotgun (WGS) entry which is preliminary data.</text>
</comment>
<dbReference type="InterPro" id="IPR058054">
    <property type="entry name" value="Znf_MS1-like"/>
</dbReference>
<dbReference type="PROSITE" id="PS01359">
    <property type="entry name" value="ZF_PHD_1"/>
    <property type="match status" value="1"/>
</dbReference>
<dbReference type="InterPro" id="IPR013083">
    <property type="entry name" value="Znf_RING/FYVE/PHD"/>
</dbReference>
<dbReference type="Pfam" id="PF00628">
    <property type="entry name" value="PHD"/>
    <property type="match status" value="1"/>
</dbReference>
<sequence length="650" mass="73529">MRRSCQRQHQGQGQGQGYGMRWFPTEFAGAFRDNIRQLLEKHFDKYAVAADGRSTTWRTTVIDEGTAALIPLYAVEECVILSPTPLCDYCRCAGWSHHLVSRRRYHLIIPSLEEWERPRPLPENFIHWRTHLLHGLLHCNGFGHLLSIRGCSSGSRLRGHDLMDFWDRLCHSLCTRSISVEDLSVNSRSLPLRLLYSLSHGQPWFAQWGYVFSHGCYGITKSTYHEAVDTISSLHVNSLVDDLGDDSPLAKELRQIVNVYRQLSGEALGTVREFVLYLFDLRHKENYPHSLPSPPAPARQQRRQSASAVSTNKNKRKRCCRDFEEVAESLQSRWPVRRLRYAAEVIVEALRESCTLTRQEVRDAARQVIGDTGLIDFVVKSIGDTIVGGQVVRRTPHPRTRVLEFSLDDDVDLDVSTPTQEQPLACLTWPSKEEIGRDIDTLYQSVVKGCWQEARVILDCKHWAKHWGLRDDTDDKLRFLVKWQPMPWEMAGTPQPLPGEVVVLEPHASVGDLVVAAERAMRETYCIMERFRARAVEGVFGDLWEPVMSGGAESGATVGIIGDGVDLESTLRYEGGDDDMGAVECWCGAKEDDGERMMACDVCATWHHTRCVGVTDDKEIPSMFLCTRCGGTSPDAEIDTSMRFIEGLVL</sequence>
<keyword evidence="1" id="KW-0479">Metal-binding</keyword>
<evidence type="ECO:0000256" key="2">
    <source>
        <dbReference type="ARBA" id="ARBA00022771"/>
    </source>
</evidence>
<evidence type="ECO:0000256" key="6">
    <source>
        <dbReference type="SAM" id="MobiDB-lite"/>
    </source>
</evidence>
<keyword evidence="9" id="KW-1185">Reference proteome</keyword>
<dbReference type="Gene3D" id="3.30.40.10">
    <property type="entry name" value="Zinc/RING finger domain, C3HC4 (zinc finger)"/>
    <property type="match status" value="1"/>
</dbReference>
<evidence type="ECO:0000256" key="3">
    <source>
        <dbReference type="ARBA" id="ARBA00022833"/>
    </source>
</evidence>
<feature type="region of interest" description="Disordered" evidence="6">
    <location>
        <begin position="288"/>
        <end position="314"/>
    </location>
</feature>
<dbReference type="SMART" id="SM00249">
    <property type="entry name" value="PHD"/>
    <property type="match status" value="1"/>
</dbReference>
<dbReference type="OrthoDB" id="436852at2759"/>
<dbReference type="InterPro" id="IPR019787">
    <property type="entry name" value="Znf_PHD-finger"/>
</dbReference>
<evidence type="ECO:0000256" key="1">
    <source>
        <dbReference type="ARBA" id="ARBA00022723"/>
    </source>
</evidence>
<keyword evidence="4" id="KW-0805">Transcription regulation</keyword>